<keyword evidence="3" id="KW-1185">Reference proteome</keyword>
<evidence type="ECO:0000313" key="3">
    <source>
        <dbReference type="Proteomes" id="UP001234178"/>
    </source>
</evidence>
<evidence type="ECO:0000256" key="1">
    <source>
        <dbReference type="SAM" id="MobiDB-lite"/>
    </source>
</evidence>
<organism evidence="2 3">
    <name type="scientific">Daphnia magna</name>
    <dbReference type="NCBI Taxonomy" id="35525"/>
    <lineage>
        <taxon>Eukaryota</taxon>
        <taxon>Metazoa</taxon>
        <taxon>Ecdysozoa</taxon>
        <taxon>Arthropoda</taxon>
        <taxon>Crustacea</taxon>
        <taxon>Branchiopoda</taxon>
        <taxon>Diplostraca</taxon>
        <taxon>Cladocera</taxon>
        <taxon>Anomopoda</taxon>
        <taxon>Daphniidae</taxon>
        <taxon>Daphnia</taxon>
    </lineage>
</organism>
<dbReference type="Proteomes" id="UP001234178">
    <property type="component" value="Unassembled WGS sequence"/>
</dbReference>
<sequence>MGVNRGRTGRKREMEQRETAKGFRVGGDLVDGDKCAKHCGIFILVSVLRGRALYSSSRARRQMDSTTKTKKKKKEVRVVLTLATLREFRCAPGGGFASSAARH</sequence>
<proteinExistence type="predicted"/>
<evidence type="ECO:0000313" key="2">
    <source>
        <dbReference type="EMBL" id="KAK4022164.1"/>
    </source>
</evidence>
<dbReference type="EMBL" id="JAOYFB010000037">
    <property type="protein sequence ID" value="KAK4022164.1"/>
    <property type="molecule type" value="Genomic_DNA"/>
</dbReference>
<protein>
    <submittedName>
        <fullName evidence="2">Uncharacterized protein</fullName>
    </submittedName>
</protein>
<feature type="compositionally biased region" description="Basic and acidic residues" evidence="1">
    <location>
        <begin position="11"/>
        <end position="21"/>
    </location>
</feature>
<comment type="caution">
    <text evidence="2">The sequence shown here is derived from an EMBL/GenBank/DDBJ whole genome shotgun (WGS) entry which is preliminary data.</text>
</comment>
<reference evidence="2 3" key="1">
    <citation type="journal article" date="2023" name="Nucleic Acids Res.">
        <title>The hologenome of Daphnia magna reveals possible DNA methylation and microbiome-mediated evolution of the host genome.</title>
        <authorList>
            <person name="Chaturvedi A."/>
            <person name="Li X."/>
            <person name="Dhandapani V."/>
            <person name="Marshall H."/>
            <person name="Kissane S."/>
            <person name="Cuenca-Cambronero M."/>
            <person name="Asole G."/>
            <person name="Calvet F."/>
            <person name="Ruiz-Romero M."/>
            <person name="Marangio P."/>
            <person name="Guigo R."/>
            <person name="Rago D."/>
            <person name="Mirbahai L."/>
            <person name="Eastwood N."/>
            <person name="Colbourne J.K."/>
            <person name="Zhou J."/>
            <person name="Mallon E."/>
            <person name="Orsini L."/>
        </authorList>
    </citation>
    <scope>NUCLEOTIDE SEQUENCE [LARGE SCALE GENOMIC DNA]</scope>
    <source>
        <strain evidence="2">LRV0_1</strain>
    </source>
</reference>
<feature type="region of interest" description="Disordered" evidence="1">
    <location>
        <begin position="1"/>
        <end position="21"/>
    </location>
</feature>
<name>A0ABR0AAX5_9CRUS</name>
<accession>A0ABR0AAX5</accession>
<gene>
    <name evidence="2" type="ORF">OUZ56_007645</name>
</gene>